<keyword evidence="1" id="KW-0802">TPR repeat</keyword>
<dbReference type="Gene3D" id="1.25.40.10">
    <property type="entry name" value="Tetratricopeptide repeat domain"/>
    <property type="match status" value="1"/>
</dbReference>
<evidence type="ECO:0000256" key="3">
    <source>
        <dbReference type="SAM" id="SignalP"/>
    </source>
</evidence>
<evidence type="ECO:0000256" key="2">
    <source>
        <dbReference type="SAM" id="Phobius"/>
    </source>
</evidence>
<keyword evidence="3" id="KW-0732">Signal</keyword>
<name>A0A948RVP8_UNCEI</name>
<keyword evidence="2" id="KW-0472">Membrane</keyword>
<evidence type="ECO:0000313" key="4">
    <source>
        <dbReference type="EMBL" id="MBU2690347.1"/>
    </source>
</evidence>
<gene>
    <name evidence="4" type="ORF">KJ970_05405</name>
</gene>
<evidence type="ECO:0008006" key="6">
    <source>
        <dbReference type="Google" id="ProtNLM"/>
    </source>
</evidence>
<dbReference type="AlphaFoldDB" id="A0A948RVP8"/>
<dbReference type="PROSITE" id="PS50005">
    <property type="entry name" value="TPR"/>
    <property type="match status" value="1"/>
</dbReference>
<dbReference type="Proteomes" id="UP000777784">
    <property type="component" value="Unassembled WGS sequence"/>
</dbReference>
<proteinExistence type="predicted"/>
<accession>A0A948RVP8</accession>
<feature type="signal peptide" evidence="3">
    <location>
        <begin position="1"/>
        <end position="23"/>
    </location>
</feature>
<dbReference type="SUPFAM" id="SSF48452">
    <property type="entry name" value="TPR-like"/>
    <property type="match status" value="1"/>
</dbReference>
<organism evidence="4 5">
    <name type="scientific">Eiseniibacteriota bacterium</name>
    <dbReference type="NCBI Taxonomy" id="2212470"/>
    <lineage>
        <taxon>Bacteria</taxon>
        <taxon>Candidatus Eiseniibacteriota</taxon>
    </lineage>
</organism>
<comment type="caution">
    <text evidence="4">The sequence shown here is derived from an EMBL/GenBank/DDBJ whole genome shotgun (WGS) entry which is preliminary data.</text>
</comment>
<evidence type="ECO:0000256" key="1">
    <source>
        <dbReference type="PROSITE-ProRule" id="PRU00339"/>
    </source>
</evidence>
<reference evidence="4" key="1">
    <citation type="submission" date="2021-05" db="EMBL/GenBank/DDBJ databases">
        <title>Energy efficiency and biological interactions define the core microbiome of deep oligotrophic groundwater.</title>
        <authorList>
            <person name="Mehrshad M."/>
            <person name="Lopez-Fernandez M."/>
            <person name="Bell E."/>
            <person name="Bernier-Latmani R."/>
            <person name="Bertilsson S."/>
            <person name="Dopson M."/>
        </authorList>
    </citation>
    <scope>NUCLEOTIDE SEQUENCE</scope>
    <source>
        <strain evidence="4">Modern_marine.mb.64</strain>
    </source>
</reference>
<dbReference type="InterPro" id="IPR019734">
    <property type="entry name" value="TPR_rpt"/>
</dbReference>
<sequence length="610" mass="66775">MSIPLTFVLILFLLTGNPAVVRADAKSASAPILESGGPTAAALEWAGDQAAEEGRTDEAIAFWQASYQKDPSRWSPAQHLAAAQIIRSPLVGLAWAIRALEAGWGSFRHQYTLVVNILLLLVESLLLATLIMGLLWIVRIVPLIHHGLLEMMKRFLPVAFASVAAGLVLALPLMANLGFWVTIAIPIILGAWLFRRPSPRGSILLGVGSFLSPVVLLLLARLTAPADPVHPLTLVDQIQRDAGYPRWSLVLNESLKTRPGDPLLRFARSISAWESGDLKTAEADLTFLEARGGIDRAKILANRAGVTLSGGDSEGAISQLWAARRIKQDQAEVAYNLALAYVNTFQMDKADREFRFAQDLDPGRIQEADRQRLLQGETQPMREQLGNAELWAAAFKVSWPFQRFPIPMPLALLYPAGNPWLLWPALLFAGLAVLLLGRRLRGLRLRSCSRCGRSICRRCVVRVGYRGLCGSCAAMVRARGRGWDRKLALRRYYPGGPMERGRWAPLTPILAGFIIPGGPQVVQERELRGFFYIAAASLSAFLLIHGGLPFPGLGGGDLVVFKNNAVGLSPFWPILGYLILGLSSAREAVLNQKRQRDVAVWIGTEGKKVA</sequence>
<keyword evidence="2" id="KW-1133">Transmembrane helix</keyword>
<feature type="transmembrane region" description="Helical" evidence="2">
    <location>
        <begin position="420"/>
        <end position="437"/>
    </location>
</feature>
<feature type="transmembrane region" description="Helical" evidence="2">
    <location>
        <begin position="113"/>
        <end position="142"/>
    </location>
</feature>
<protein>
    <recommendedName>
        <fullName evidence="6">Tetratricopeptide repeat protein</fullName>
    </recommendedName>
</protein>
<keyword evidence="2" id="KW-0812">Transmembrane</keyword>
<dbReference type="InterPro" id="IPR011990">
    <property type="entry name" value="TPR-like_helical_dom_sf"/>
</dbReference>
<feature type="transmembrane region" description="Helical" evidence="2">
    <location>
        <begin position="203"/>
        <end position="224"/>
    </location>
</feature>
<dbReference type="EMBL" id="JAHJDP010000028">
    <property type="protein sequence ID" value="MBU2690347.1"/>
    <property type="molecule type" value="Genomic_DNA"/>
</dbReference>
<feature type="chain" id="PRO_5037578290" description="Tetratricopeptide repeat protein" evidence="3">
    <location>
        <begin position="24"/>
        <end position="610"/>
    </location>
</feature>
<feature type="transmembrane region" description="Helical" evidence="2">
    <location>
        <begin position="154"/>
        <end position="171"/>
    </location>
</feature>
<feature type="transmembrane region" description="Helical" evidence="2">
    <location>
        <begin position="530"/>
        <end position="550"/>
    </location>
</feature>
<feature type="repeat" description="TPR" evidence="1">
    <location>
        <begin position="331"/>
        <end position="364"/>
    </location>
</feature>
<evidence type="ECO:0000313" key="5">
    <source>
        <dbReference type="Proteomes" id="UP000777784"/>
    </source>
</evidence>
<feature type="transmembrane region" description="Helical" evidence="2">
    <location>
        <begin position="570"/>
        <end position="589"/>
    </location>
</feature>